<feature type="region of interest" description="Disordered" evidence="1">
    <location>
        <begin position="483"/>
        <end position="537"/>
    </location>
</feature>
<proteinExistence type="predicted"/>
<feature type="compositionally biased region" description="Polar residues" evidence="1">
    <location>
        <begin position="403"/>
        <end position="419"/>
    </location>
</feature>
<feature type="compositionally biased region" description="Polar residues" evidence="1">
    <location>
        <begin position="189"/>
        <end position="199"/>
    </location>
</feature>
<feature type="compositionally biased region" description="Low complexity" evidence="1">
    <location>
        <begin position="518"/>
        <end position="537"/>
    </location>
</feature>
<feature type="region of interest" description="Disordered" evidence="1">
    <location>
        <begin position="172"/>
        <end position="214"/>
    </location>
</feature>
<dbReference type="GeneID" id="19157645"/>
<evidence type="ECO:0000256" key="1">
    <source>
        <dbReference type="SAM" id="MobiDB-lite"/>
    </source>
</evidence>
<protein>
    <submittedName>
        <fullName evidence="2">Uncharacterized protein</fullName>
    </submittedName>
</protein>
<gene>
    <name evidence="2" type="ORF">A1O1_02746</name>
</gene>
<dbReference type="AlphaFoldDB" id="W9YN85"/>
<dbReference type="eggNOG" id="ENOG502SPD8">
    <property type="taxonomic scope" value="Eukaryota"/>
</dbReference>
<feature type="region of interest" description="Disordered" evidence="1">
    <location>
        <begin position="306"/>
        <end position="424"/>
    </location>
</feature>
<name>W9YN85_9EURO</name>
<dbReference type="RefSeq" id="XP_007721846.1">
    <property type="nucleotide sequence ID" value="XM_007723656.1"/>
</dbReference>
<reference evidence="2 3" key="1">
    <citation type="submission" date="2013-03" db="EMBL/GenBank/DDBJ databases">
        <title>The Genome Sequence of Capronia coronata CBS 617.96.</title>
        <authorList>
            <consortium name="The Broad Institute Genomics Platform"/>
            <person name="Cuomo C."/>
            <person name="de Hoog S."/>
            <person name="Gorbushina A."/>
            <person name="Walker B."/>
            <person name="Young S.K."/>
            <person name="Zeng Q."/>
            <person name="Gargeya S."/>
            <person name="Fitzgerald M."/>
            <person name="Haas B."/>
            <person name="Abouelleil A."/>
            <person name="Allen A.W."/>
            <person name="Alvarado L."/>
            <person name="Arachchi H.M."/>
            <person name="Berlin A.M."/>
            <person name="Chapman S.B."/>
            <person name="Gainer-Dewar J."/>
            <person name="Goldberg J."/>
            <person name="Griggs A."/>
            <person name="Gujja S."/>
            <person name="Hansen M."/>
            <person name="Howarth C."/>
            <person name="Imamovic A."/>
            <person name="Ireland A."/>
            <person name="Larimer J."/>
            <person name="McCowan C."/>
            <person name="Murphy C."/>
            <person name="Pearson M."/>
            <person name="Poon T.W."/>
            <person name="Priest M."/>
            <person name="Roberts A."/>
            <person name="Saif S."/>
            <person name="Shea T."/>
            <person name="Sisk P."/>
            <person name="Sykes S."/>
            <person name="Wortman J."/>
            <person name="Nusbaum C."/>
            <person name="Birren B."/>
        </authorList>
    </citation>
    <scope>NUCLEOTIDE SEQUENCE [LARGE SCALE GENOMIC DNA]</scope>
    <source>
        <strain evidence="2 3">CBS 617.96</strain>
    </source>
</reference>
<dbReference type="STRING" id="1182541.W9YN85"/>
<dbReference type="Proteomes" id="UP000019484">
    <property type="component" value="Unassembled WGS sequence"/>
</dbReference>
<comment type="caution">
    <text evidence="2">The sequence shown here is derived from an EMBL/GenBank/DDBJ whole genome shotgun (WGS) entry which is preliminary data.</text>
</comment>
<feature type="region of interest" description="Disordered" evidence="1">
    <location>
        <begin position="248"/>
        <end position="267"/>
    </location>
</feature>
<organism evidence="2 3">
    <name type="scientific">Capronia coronata CBS 617.96</name>
    <dbReference type="NCBI Taxonomy" id="1182541"/>
    <lineage>
        <taxon>Eukaryota</taxon>
        <taxon>Fungi</taxon>
        <taxon>Dikarya</taxon>
        <taxon>Ascomycota</taxon>
        <taxon>Pezizomycotina</taxon>
        <taxon>Eurotiomycetes</taxon>
        <taxon>Chaetothyriomycetidae</taxon>
        <taxon>Chaetothyriales</taxon>
        <taxon>Herpotrichiellaceae</taxon>
        <taxon>Capronia</taxon>
    </lineage>
</organism>
<dbReference type="HOGENOM" id="CLU_015531_0_0_1"/>
<accession>W9YN85</accession>
<dbReference type="EMBL" id="AMWN01000002">
    <property type="protein sequence ID" value="EXJ94352.1"/>
    <property type="molecule type" value="Genomic_DNA"/>
</dbReference>
<evidence type="ECO:0000313" key="2">
    <source>
        <dbReference type="EMBL" id="EXJ94352.1"/>
    </source>
</evidence>
<sequence>MVNNTSTNTHHVLLCITEIYYRACEILTDAVRFNLVIGAYRDASKLIQRLKDKQGTSENFILPEHLTKDFEDSLALGTKAVQSQYDHDVRRFGETYARGDATAREEMKDILIALQKAVITHLREVYMDEASLDLHSLKETSDDSRVNATVCLGQLYQRMSTATAAMKQISNSKPYADERDKGAVPDSLAYSSSRSTHSSLGAGGGPFDNQSTTSYTTYSSRTAVVHDRKPSGGAMPPQRRISLNSALSYSSEREQPKSVTPGEDDIPALPLAMQRQSSQASAENNTSSSARTVQHIGALGLSTTARNALTPAPPPYKPDRSPSVQVSAEKGQNFPPESSFYQPRTADIRNRPPQSPPQRQGSLESYGDRNESSHPLQPRSVDVHELDDGLPSQIPSREERTTTHPAQQSRSQIHNQSQIHAVPVNPNYSTLEYVVDLETRSRPPASLATSQQYQGNQSQLGQAWPPQMQQGYYQQAMIHGQQWQSQPVAREQPGGTVPPSADNPVDPTLQRRVPTMQSTRPPSIRSSSSTGSKFSPFTLRRVLPPGIAEAIHKRAPLPSEGQPRYVRPKEPESGEQPVPPTSPTSPNGQHVHNWPSGGSTTSVPNRPPREVGMRAPSSPQMQVPRSELNIPNESNLAGFCKGAVRTQLGGRKKGFSLEHKRGGKGQGYFFRCTKCSFQGPASISTSLPSGGRAAIKREKTFDTQVRVSEGGIKYRWAFLAKSHVVGQAASSDGHNSNDIFGCYFCCAEGTAKGWVDETDTLTAQLATLGTFGDKKNRSNSKPNVTPRFVGLRAFLAHLETHRTASWTPGIIVANEMNCIVGRAANDCEDFDLNLPPLS</sequence>
<dbReference type="OrthoDB" id="25896at2759"/>
<keyword evidence="3" id="KW-1185">Reference proteome</keyword>
<evidence type="ECO:0000313" key="3">
    <source>
        <dbReference type="Proteomes" id="UP000019484"/>
    </source>
</evidence>
<feature type="region of interest" description="Disordered" evidence="1">
    <location>
        <begin position="551"/>
        <end position="625"/>
    </location>
</feature>
<feature type="compositionally biased region" description="Polar residues" evidence="1">
    <location>
        <begin position="584"/>
        <end position="604"/>
    </location>
</feature>